<evidence type="ECO:0000313" key="2">
    <source>
        <dbReference type="EMBL" id="BBA33897.1"/>
    </source>
</evidence>
<protein>
    <submittedName>
        <fullName evidence="2">Phytanoyl-CoA dioxygenase</fullName>
    </submittedName>
</protein>
<dbReference type="Pfam" id="PF05721">
    <property type="entry name" value="PhyH"/>
    <property type="match status" value="1"/>
</dbReference>
<dbReference type="Proteomes" id="UP000266313">
    <property type="component" value="Chromosome"/>
</dbReference>
<dbReference type="OrthoDB" id="9814777at2"/>
<dbReference type="GO" id="GO:0005506">
    <property type="term" value="F:iron ion binding"/>
    <property type="evidence" value="ECO:0007669"/>
    <property type="project" value="UniProtKB-ARBA"/>
</dbReference>
<dbReference type="KEGG" id="mmai:sS8_1943"/>
<dbReference type="Gene3D" id="2.60.120.620">
    <property type="entry name" value="q2cbj1_9rhob like domain"/>
    <property type="match status" value="1"/>
</dbReference>
<reference evidence="2 3" key="1">
    <citation type="submission" date="2016-12" db="EMBL/GenBank/DDBJ databases">
        <title>Genome sequencing of Methylocaldum marinum.</title>
        <authorList>
            <person name="Takeuchi M."/>
            <person name="Kamagata Y."/>
            <person name="Hiraoka S."/>
            <person name="Oshima K."/>
            <person name="Hattori M."/>
            <person name="Iwasaki W."/>
        </authorList>
    </citation>
    <scope>NUCLEOTIDE SEQUENCE [LARGE SCALE GENOMIC DNA]</scope>
    <source>
        <strain evidence="2 3">S8</strain>
    </source>
</reference>
<proteinExistence type="predicted"/>
<keyword evidence="3" id="KW-1185">Reference proteome</keyword>
<dbReference type="PANTHER" id="PTHR20883">
    <property type="entry name" value="PHYTANOYL-COA DIOXYGENASE DOMAIN CONTAINING 1"/>
    <property type="match status" value="1"/>
</dbReference>
<sequence length="277" mass="31871">MRNSINPEDIDFYNEYGFVRIRSLLSPEETERLRTYQNQALALRGNYRFADRDILADEKPVFERMFRQRLNLWRTYEPLREFALSPGIAKIAAELSGVDAVRLWHDSAFVKQPWANGTFWHFDAAYWSFNSRRGITVWVALTDSRPDNGGLYFMPGSHREVDFDLPVFAQDHVAGLFDLPGYEHWREREAVSLPLKAGDCTFHNGLTLHGSGINMTPYHREGWTCAYMPDGSTFNGKPNVLPEDYLATLGIGDPLNNDDLNPVVYRKPDRGSRDRGF</sequence>
<comment type="cofactor">
    <cofactor evidence="1">
        <name>Fe(2+)</name>
        <dbReference type="ChEBI" id="CHEBI:29033"/>
    </cofactor>
</comment>
<evidence type="ECO:0000256" key="1">
    <source>
        <dbReference type="ARBA" id="ARBA00001954"/>
    </source>
</evidence>
<keyword evidence="2" id="KW-0223">Dioxygenase</keyword>
<name>A0A250KQM4_9GAMM</name>
<dbReference type="InterPro" id="IPR008775">
    <property type="entry name" value="Phytyl_CoA_dOase-like"/>
</dbReference>
<accession>A0A250KQM4</accession>
<gene>
    <name evidence="2" type="ORF">sS8_1943</name>
</gene>
<organism evidence="2 3">
    <name type="scientific">Methylocaldum marinum</name>
    <dbReference type="NCBI Taxonomy" id="1432792"/>
    <lineage>
        <taxon>Bacteria</taxon>
        <taxon>Pseudomonadati</taxon>
        <taxon>Pseudomonadota</taxon>
        <taxon>Gammaproteobacteria</taxon>
        <taxon>Methylococcales</taxon>
        <taxon>Methylococcaceae</taxon>
        <taxon>Methylocaldum</taxon>
    </lineage>
</organism>
<dbReference type="SUPFAM" id="SSF51197">
    <property type="entry name" value="Clavaminate synthase-like"/>
    <property type="match status" value="1"/>
</dbReference>
<dbReference type="AlphaFoldDB" id="A0A250KQM4"/>
<dbReference type="EMBL" id="AP017928">
    <property type="protein sequence ID" value="BBA33897.1"/>
    <property type="molecule type" value="Genomic_DNA"/>
</dbReference>
<keyword evidence="2" id="KW-0560">Oxidoreductase</keyword>
<evidence type="ECO:0000313" key="3">
    <source>
        <dbReference type="Proteomes" id="UP000266313"/>
    </source>
</evidence>
<dbReference type="PANTHER" id="PTHR20883:SF48">
    <property type="entry name" value="ECTOINE DIOXYGENASE"/>
    <property type="match status" value="1"/>
</dbReference>
<dbReference type="RefSeq" id="WP_119629421.1">
    <property type="nucleotide sequence ID" value="NZ_AP017928.1"/>
</dbReference>
<dbReference type="GO" id="GO:0016706">
    <property type="term" value="F:2-oxoglutarate-dependent dioxygenase activity"/>
    <property type="evidence" value="ECO:0007669"/>
    <property type="project" value="UniProtKB-ARBA"/>
</dbReference>